<accession>Q2KG72</accession>
<organism evidence="2">
    <name type="scientific">Pyricularia oryzae (strain 70-15 / ATCC MYA-4617 / FGSC 8958)</name>
    <name type="common">Rice blast fungus</name>
    <name type="synonym">Magnaporthe oryzae</name>
    <dbReference type="NCBI Taxonomy" id="242507"/>
    <lineage>
        <taxon>Eukaryota</taxon>
        <taxon>Fungi</taxon>
        <taxon>Dikarya</taxon>
        <taxon>Ascomycota</taxon>
        <taxon>Pezizomycotina</taxon>
        <taxon>Sordariomycetes</taxon>
        <taxon>Sordariomycetidae</taxon>
        <taxon>Magnaporthales</taxon>
        <taxon>Pyriculariaceae</taxon>
        <taxon>Pyricularia</taxon>
    </lineage>
</organism>
<protein>
    <submittedName>
        <fullName evidence="2">Uncharacterized protein</fullName>
    </submittedName>
</protein>
<evidence type="ECO:0000256" key="1">
    <source>
        <dbReference type="SAM" id="MobiDB-lite"/>
    </source>
</evidence>
<proteinExistence type="predicted"/>
<feature type="compositionally biased region" description="Basic and acidic residues" evidence="1">
    <location>
        <begin position="113"/>
        <end position="127"/>
    </location>
</feature>
<dbReference type="EMBL" id="CM000230">
    <property type="protein sequence ID" value="EAQ71056.1"/>
    <property type="molecule type" value="Genomic_DNA"/>
</dbReference>
<dbReference type="AlphaFoldDB" id="Q2KG72"/>
<sequence length="193" mass="20129">MAADQIISESTLRLVLGRGRVGWRRRGVVVSVGSEGNRGRLQQHDGVGIRVAVAHAGRGGSVVAVAVVVGVGIRVPGDGRGRDAPQGLVLLPQLFVSLVALFLVTADADDDQQDGHKHADHDQHDGPDWQGLAGRRPRGAAAAATAGTATALGEGRAALEVSADDGGVDGYHARLKFGFGLFREFLGVCKYRL</sequence>
<name>Q2KG72_PYRO7</name>
<reference evidence="2" key="1">
    <citation type="submission" date="2005-01" db="EMBL/GenBank/DDBJ databases">
        <title>The sequence of Magnaporthe grisea chromosome 7.</title>
        <authorList>
            <person name="Thon M.R."/>
            <person name="Pan H."/>
            <person name="Diener A."/>
            <person name="Papalas J."/>
            <person name="Taro A."/>
            <person name="Mitchell T."/>
            <person name="Dean R.A."/>
        </authorList>
    </citation>
    <scope>NUCLEOTIDE SEQUENCE</scope>
    <source>
        <strain evidence="2">70-15</strain>
    </source>
</reference>
<evidence type="ECO:0000313" key="2">
    <source>
        <dbReference type="EMBL" id="EAQ71056.1"/>
    </source>
</evidence>
<feature type="region of interest" description="Disordered" evidence="1">
    <location>
        <begin position="112"/>
        <end position="137"/>
    </location>
</feature>
<gene>
    <name evidence="2" type="ORF">MGCH7_ch7g463</name>
</gene>